<reference evidence="7 8" key="1">
    <citation type="journal article" date="2023" name="G3 (Bethesda)">
        <title>A haplotype-resolved chromosome-scale genome for Quercus rubra L. provides insights into the genetics of adaptive traits for red oak species.</title>
        <authorList>
            <person name="Kapoor B."/>
            <person name="Jenkins J."/>
            <person name="Schmutz J."/>
            <person name="Zhebentyayeva T."/>
            <person name="Kuelheim C."/>
            <person name="Coggeshall M."/>
            <person name="Heim C."/>
            <person name="Lasky J.R."/>
            <person name="Leites L."/>
            <person name="Islam-Faridi N."/>
            <person name="Romero-Severson J."/>
            <person name="DeLeo V.L."/>
            <person name="Lucas S.M."/>
            <person name="Lazic D."/>
            <person name="Gailing O."/>
            <person name="Carlson J."/>
            <person name="Staton M."/>
        </authorList>
    </citation>
    <scope>NUCLEOTIDE SEQUENCE [LARGE SCALE GENOMIC DNA]</scope>
    <source>
        <strain evidence="7">Pseudo-F2</strain>
    </source>
</reference>
<dbReference type="PANTHER" id="PTHR31920">
    <property type="entry name" value="B3 DOMAIN-CONTAINING"/>
    <property type="match status" value="1"/>
</dbReference>
<keyword evidence="8" id="KW-1185">Reference proteome</keyword>
<feature type="non-terminal residue" evidence="7">
    <location>
        <position position="1"/>
    </location>
</feature>
<gene>
    <name evidence="7" type="ORF">RGQ29_030684</name>
</gene>
<keyword evidence="2" id="KW-0805">Transcription regulation</keyword>
<keyword evidence="5" id="KW-0539">Nucleus</keyword>
<keyword evidence="3" id="KW-0238">DNA-binding</keyword>
<evidence type="ECO:0000256" key="3">
    <source>
        <dbReference type="ARBA" id="ARBA00023125"/>
    </source>
</evidence>
<dbReference type="GO" id="GO:0005634">
    <property type="term" value="C:nucleus"/>
    <property type="evidence" value="ECO:0007669"/>
    <property type="project" value="UniProtKB-SubCell"/>
</dbReference>
<evidence type="ECO:0000256" key="5">
    <source>
        <dbReference type="ARBA" id="ARBA00023242"/>
    </source>
</evidence>
<comment type="caution">
    <text evidence="7">The sequence shown here is derived from an EMBL/GenBank/DDBJ whole genome shotgun (WGS) entry which is preliminary data.</text>
</comment>
<evidence type="ECO:0000259" key="6">
    <source>
        <dbReference type="PROSITE" id="PS50863"/>
    </source>
</evidence>
<dbReference type="InterPro" id="IPR003340">
    <property type="entry name" value="B3_DNA-bd"/>
</dbReference>
<dbReference type="GO" id="GO:0003677">
    <property type="term" value="F:DNA binding"/>
    <property type="evidence" value="ECO:0007669"/>
    <property type="project" value="UniProtKB-KW"/>
</dbReference>
<dbReference type="Gene3D" id="2.40.330.10">
    <property type="entry name" value="DNA-binding pseudobarrel domain"/>
    <property type="match status" value="2"/>
</dbReference>
<dbReference type="SUPFAM" id="SSF101936">
    <property type="entry name" value="DNA-binding pseudobarrel domain"/>
    <property type="match status" value="2"/>
</dbReference>
<evidence type="ECO:0000313" key="7">
    <source>
        <dbReference type="EMBL" id="KAK4572344.1"/>
    </source>
</evidence>
<dbReference type="EMBL" id="JAXUIC010000009">
    <property type="protein sequence ID" value="KAK4572344.1"/>
    <property type="molecule type" value="Genomic_DNA"/>
</dbReference>
<dbReference type="Pfam" id="PF02362">
    <property type="entry name" value="B3"/>
    <property type="match status" value="2"/>
</dbReference>
<evidence type="ECO:0000256" key="1">
    <source>
        <dbReference type="ARBA" id="ARBA00004123"/>
    </source>
</evidence>
<feature type="domain" description="TF-B3" evidence="6">
    <location>
        <begin position="122"/>
        <end position="217"/>
    </location>
</feature>
<comment type="subcellular location">
    <subcellularLocation>
        <location evidence="1">Nucleus</location>
    </subcellularLocation>
</comment>
<accession>A0AAN7EJ22</accession>
<dbReference type="PROSITE" id="PS50863">
    <property type="entry name" value="B3"/>
    <property type="match status" value="2"/>
</dbReference>
<dbReference type="AlphaFoldDB" id="A0AAN7EJ22"/>
<keyword evidence="4" id="KW-0804">Transcription</keyword>
<evidence type="ECO:0000256" key="2">
    <source>
        <dbReference type="ARBA" id="ARBA00023015"/>
    </source>
</evidence>
<dbReference type="PANTHER" id="PTHR31920:SF37">
    <property type="entry name" value="B3 DOMAIN-CONTAINING TRANSCRIPTION FACTOR VRN1"/>
    <property type="match status" value="1"/>
</dbReference>
<name>A0AAN7EJ22_QUERU</name>
<dbReference type="SMART" id="SM01019">
    <property type="entry name" value="B3"/>
    <property type="match status" value="2"/>
</dbReference>
<dbReference type="InterPro" id="IPR050655">
    <property type="entry name" value="Plant_B3_domain"/>
</dbReference>
<feature type="domain" description="TF-B3" evidence="6">
    <location>
        <begin position="1"/>
        <end position="78"/>
    </location>
</feature>
<evidence type="ECO:0000256" key="4">
    <source>
        <dbReference type="ARBA" id="ARBA00023163"/>
    </source>
</evidence>
<sequence length="217" mass="25306">SIHEKFVSEFGDELSFVAKLTVPYGRIWHMGLEKSDKNIWFGDGWQDFVEYHSICYGYFLVFRYEGNSNFHVLVFDKTATEIQYPSSKNYFLTHLQKKKFKMSRGRERAIQAARMLKPKNPSFIGVLRPNYMQRYIMYVPVQFAVKYLSQPKIVKLQTSNGKQWPAKCILREWASSAMNIGRGWTVFSRDSNLEEGDICVFELIKKQPVVLKLSGSS</sequence>
<proteinExistence type="predicted"/>
<dbReference type="CDD" id="cd10017">
    <property type="entry name" value="B3_DNA"/>
    <property type="match status" value="2"/>
</dbReference>
<evidence type="ECO:0000313" key="8">
    <source>
        <dbReference type="Proteomes" id="UP001324115"/>
    </source>
</evidence>
<organism evidence="7 8">
    <name type="scientific">Quercus rubra</name>
    <name type="common">Northern red oak</name>
    <name type="synonym">Quercus borealis</name>
    <dbReference type="NCBI Taxonomy" id="3512"/>
    <lineage>
        <taxon>Eukaryota</taxon>
        <taxon>Viridiplantae</taxon>
        <taxon>Streptophyta</taxon>
        <taxon>Embryophyta</taxon>
        <taxon>Tracheophyta</taxon>
        <taxon>Spermatophyta</taxon>
        <taxon>Magnoliopsida</taxon>
        <taxon>eudicotyledons</taxon>
        <taxon>Gunneridae</taxon>
        <taxon>Pentapetalae</taxon>
        <taxon>rosids</taxon>
        <taxon>fabids</taxon>
        <taxon>Fagales</taxon>
        <taxon>Fagaceae</taxon>
        <taxon>Quercus</taxon>
    </lineage>
</organism>
<dbReference type="InterPro" id="IPR015300">
    <property type="entry name" value="DNA-bd_pseudobarrel_sf"/>
</dbReference>
<dbReference type="Proteomes" id="UP001324115">
    <property type="component" value="Unassembled WGS sequence"/>
</dbReference>
<protein>
    <recommendedName>
        <fullName evidence="6">TF-B3 domain-containing protein</fullName>
    </recommendedName>
</protein>